<evidence type="ECO:0000256" key="1">
    <source>
        <dbReference type="ARBA" id="ARBA00004496"/>
    </source>
</evidence>
<evidence type="ECO:0000256" key="14">
    <source>
        <dbReference type="ARBA" id="ARBA00056575"/>
    </source>
</evidence>
<dbReference type="Pfam" id="PF03054">
    <property type="entry name" value="tRNA_Me_trans"/>
    <property type="match status" value="1"/>
</dbReference>
<evidence type="ECO:0000256" key="15">
    <source>
        <dbReference type="HAMAP-Rule" id="MF_00144"/>
    </source>
</evidence>
<keyword evidence="18" id="KW-1185">Reference proteome</keyword>
<dbReference type="GO" id="GO:0005524">
    <property type="term" value="F:ATP binding"/>
    <property type="evidence" value="ECO:0007669"/>
    <property type="project" value="UniProtKB-KW"/>
</dbReference>
<feature type="binding site" evidence="15">
    <location>
        <position position="132"/>
    </location>
    <ligand>
        <name>ATP</name>
        <dbReference type="ChEBI" id="CHEBI:30616"/>
    </ligand>
</feature>
<feature type="binding site" evidence="15">
    <location>
        <position position="43"/>
    </location>
    <ligand>
        <name>ATP</name>
        <dbReference type="ChEBI" id="CHEBI:30616"/>
    </ligand>
</feature>
<evidence type="ECO:0000256" key="8">
    <source>
        <dbReference type="ARBA" id="ARBA00022694"/>
    </source>
</evidence>
<keyword evidence="17" id="KW-0489">Methyltransferase</keyword>
<dbReference type="SUPFAM" id="SSF52402">
    <property type="entry name" value="Adenine nucleotide alpha hydrolases-like"/>
    <property type="match status" value="1"/>
</dbReference>
<dbReference type="InterPro" id="IPR001763">
    <property type="entry name" value="Rhodanese-like_dom"/>
</dbReference>
<dbReference type="NCBIfam" id="TIGR00420">
    <property type="entry name" value="trmU"/>
    <property type="match status" value="1"/>
</dbReference>
<evidence type="ECO:0000256" key="9">
    <source>
        <dbReference type="ARBA" id="ARBA00022741"/>
    </source>
</evidence>
<keyword evidence="6 15" id="KW-0820">tRNA-binding</keyword>
<dbReference type="PROSITE" id="PS50206">
    <property type="entry name" value="RHODANESE_3"/>
    <property type="match status" value="1"/>
</dbReference>
<dbReference type="GO" id="GO:0002143">
    <property type="term" value="P:tRNA wobble position uridine thiolation"/>
    <property type="evidence" value="ECO:0007669"/>
    <property type="project" value="TreeGrafter"/>
</dbReference>
<dbReference type="EC" id="2.8.1.13" evidence="3 15"/>
<dbReference type="PANTHER" id="PTHR11933">
    <property type="entry name" value="TRNA 5-METHYLAMINOMETHYL-2-THIOURIDYLATE -METHYLTRANSFERASE"/>
    <property type="match status" value="1"/>
</dbReference>
<sequence length="383" mass="42985">MSVSVSALKKGARVVVGMSGGVDSSVSAWLLKQQGYDVVGIFMKNWDEVDENGHCTAEEDFDDVRQVCEHIGIPYYTVNFEQEYHDRVFQYFLDEFTKGRTPNPDILCNREIKFKELLDQAITLGADALATGHYAQITREDGRALLTRGADEQKDQTYFLYAVNQKALSQTLFPIGHLTKREVRALAHEAGLVTAAKKDSTGICFIGERNFKSFLKNYLPAQPGEMRTLDGRVMGRHDGLMYYTIGQRHGLGIGGSGSGEPWFVADKDLTQNILYVVQGFHHPALYHSALYASDMHWIAGDLPDRTQRLTAKIRYRQPDVPCTLTRIDTDVWRVQFDTPQRAITPGQSVVFYQGPHCLGGAIIDRAQRQTGQSPQRDTHHATV</sequence>
<feature type="active site" description="Cysteine persulfide intermediate" evidence="15">
    <location>
        <position position="204"/>
    </location>
</feature>
<feature type="region of interest" description="Interaction with tRNA" evidence="15">
    <location>
        <begin position="314"/>
        <end position="315"/>
    </location>
</feature>
<dbReference type="InterPro" id="IPR014729">
    <property type="entry name" value="Rossmann-like_a/b/a_fold"/>
</dbReference>
<dbReference type="GO" id="GO:0000049">
    <property type="term" value="F:tRNA binding"/>
    <property type="evidence" value="ECO:0007669"/>
    <property type="project" value="UniProtKB-KW"/>
</dbReference>
<evidence type="ECO:0000256" key="10">
    <source>
        <dbReference type="ARBA" id="ARBA00022840"/>
    </source>
</evidence>
<keyword evidence="10 15" id="KW-0067">ATP-binding</keyword>
<keyword evidence="9 15" id="KW-0547">Nucleotide-binding</keyword>
<name>A0A117SYU7_9BACL</name>
<feature type="region of interest" description="Interaction with tRNA" evidence="15">
    <location>
        <begin position="154"/>
        <end position="156"/>
    </location>
</feature>
<evidence type="ECO:0000313" key="17">
    <source>
        <dbReference type="EMBL" id="KUO97491.1"/>
    </source>
</evidence>
<dbReference type="GO" id="GO:0005737">
    <property type="term" value="C:cytoplasm"/>
    <property type="evidence" value="ECO:0007669"/>
    <property type="project" value="UniProtKB-SubCell"/>
</dbReference>
<dbReference type="Gene3D" id="3.40.50.620">
    <property type="entry name" value="HUPs"/>
    <property type="match status" value="1"/>
</dbReference>
<comment type="subcellular location">
    <subcellularLocation>
        <location evidence="1 15">Cytoplasm</location>
    </subcellularLocation>
</comment>
<evidence type="ECO:0000259" key="16">
    <source>
        <dbReference type="PROSITE" id="PS50206"/>
    </source>
</evidence>
<feature type="binding site" evidence="15">
    <location>
        <begin position="17"/>
        <end position="24"/>
    </location>
    <ligand>
        <name>ATP</name>
        <dbReference type="ChEBI" id="CHEBI:30616"/>
    </ligand>
</feature>
<dbReference type="CDD" id="cd01998">
    <property type="entry name" value="MnmA_TRMU-like"/>
    <property type="match status" value="1"/>
</dbReference>
<evidence type="ECO:0000256" key="4">
    <source>
        <dbReference type="ARBA" id="ARBA00013805"/>
    </source>
</evidence>
<evidence type="ECO:0000256" key="12">
    <source>
        <dbReference type="ARBA" id="ARBA00023157"/>
    </source>
</evidence>
<comment type="catalytic activity">
    <reaction evidence="13 15">
        <text>S-sulfanyl-L-cysteinyl-[protein] + uridine(34) in tRNA + AH2 + ATP = 2-thiouridine(34) in tRNA + L-cysteinyl-[protein] + A + AMP + diphosphate + H(+)</text>
        <dbReference type="Rhea" id="RHEA:47032"/>
        <dbReference type="Rhea" id="RHEA-COMP:10131"/>
        <dbReference type="Rhea" id="RHEA-COMP:11726"/>
        <dbReference type="Rhea" id="RHEA-COMP:11727"/>
        <dbReference type="Rhea" id="RHEA-COMP:11728"/>
        <dbReference type="ChEBI" id="CHEBI:13193"/>
        <dbReference type="ChEBI" id="CHEBI:15378"/>
        <dbReference type="ChEBI" id="CHEBI:17499"/>
        <dbReference type="ChEBI" id="CHEBI:29950"/>
        <dbReference type="ChEBI" id="CHEBI:30616"/>
        <dbReference type="ChEBI" id="CHEBI:33019"/>
        <dbReference type="ChEBI" id="CHEBI:61963"/>
        <dbReference type="ChEBI" id="CHEBI:65315"/>
        <dbReference type="ChEBI" id="CHEBI:87170"/>
        <dbReference type="ChEBI" id="CHEBI:456215"/>
        <dbReference type="EC" id="2.8.1.13"/>
    </reaction>
</comment>
<dbReference type="GO" id="GO:0008168">
    <property type="term" value="F:methyltransferase activity"/>
    <property type="evidence" value="ECO:0007669"/>
    <property type="project" value="UniProtKB-KW"/>
</dbReference>
<proteinExistence type="inferred from homology"/>
<feature type="domain" description="Rhodanese" evidence="16">
    <location>
        <begin position="14"/>
        <end position="58"/>
    </location>
</feature>
<feature type="site" description="Interaction with tRNA" evidence="15">
    <location>
        <position position="133"/>
    </location>
</feature>
<comment type="similarity">
    <text evidence="2 15">Belongs to the MnmA/TRMU family.</text>
</comment>
<evidence type="ECO:0000313" key="18">
    <source>
        <dbReference type="Proteomes" id="UP000053557"/>
    </source>
</evidence>
<evidence type="ECO:0000256" key="11">
    <source>
        <dbReference type="ARBA" id="ARBA00022884"/>
    </source>
</evidence>
<feature type="region of interest" description="Interaction with target base in tRNA" evidence="15">
    <location>
        <begin position="103"/>
        <end position="105"/>
    </location>
</feature>
<dbReference type="HAMAP" id="MF_00144">
    <property type="entry name" value="tRNA_thiouridyl_MnmA"/>
    <property type="match status" value="1"/>
</dbReference>
<organism evidence="17 18">
    <name type="scientific">Ferroacidibacillus organovorans</name>
    <dbReference type="NCBI Taxonomy" id="1765683"/>
    <lineage>
        <taxon>Bacteria</taxon>
        <taxon>Bacillati</taxon>
        <taxon>Bacillota</taxon>
        <taxon>Bacilli</taxon>
        <taxon>Bacillales</taxon>
        <taxon>Alicyclobacillaceae</taxon>
        <taxon>Ferroacidibacillus</taxon>
    </lineage>
</organism>
<dbReference type="FunFam" id="2.30.30.280:FF:000001">
    <property type="entry name" value="tRNA-specific 2-thiouridylase MnmA"/>
    <property type="match status" value="1"/>
</dbReference>
<dbReference type="NCBIfam" id="NF001138">
    <property type="entry name" value="PRK00143.1"/>
    <property type="match status" value="1"/>
</dbReference>
<dbReference type="Gene3D" id="2.30.30.280">
    <property type="entry name" value="Adenine nucleotide alpha hydrolases-like domains"/>
    <property type="match status" value="1"/>
</dbReference>
<keyword evidence="11 15" id="KW-0694">RNA-binding</keyword>
<evidence type="ECO:0000256" key="6">
    <source>
        <dbReference type="ARBA" id="ARBA00022555"/>
    </source>
</evidence>
<dbReference type="GO" id="GO:0032259">
    <property type="term" value="P:methylation"/>
    <property type="evidence" value="ECO:0007669"/>
    <property type="project" value="UniProtKB-KW"/>
</dbReference>
<feature type="site" description="Interaction with tRNA" evidence="15">
    <location>
        <position position="347"/>
    </location>
</feature>
<gene>
    <name evidence="15" type="primary">mnmA</name>
    <name evidence="17" type="ORF">ATW55_05820</name>
</gene>
<keyword evidence="7 15" id="KW-0808">Transferase</keyword>
<dbReference type="PANTHER" id="PTHR11933:SF5">
    <property type="entry name" value="MITOCHONDRIAL TRNA-SPECIFIC 2-THIOURIDYLASE 1"/>
    <property type="match status" value="1"/>
</dbReference>
<dbReference type="InterPro" id="IPR023382">
    <property type="entry name" value="MnmA-like_central_sf"/>
</dbReference>
<dbReference type="InterPro" id="IPR004506">
    <property type="entry name" value="MnmA-like"/>
</dbReference>
<keyword evidence="12" id="KW-1015">Disulfide bond</keyword>
<evidence type="ECO:0000256" key="3">
    <source>
        <dbReference type="ARBA" id="ARBA00011949"/>
    </source>
</evidence>
<dbReference type="InterPro" id="IPR046884">
    <property type="entry name" value="MnmA-like_central"/>
</dbReference>
<evidence type="ECO:0000256" key="5">
    <source>
        <dbReference type="ARBA" id="ARBA00022490"/>
    </source>
</evidence>
<keyword evidence="5 15" id="KW-0963">Cytoplasm</keyword>
<accession>A0A117SYU7</accession>
<dbReference type="OrthoDB" id="9800696at2"/>
<protein>
    <recommendedName>
        <fullName evidence="4 15">tRNA-specific 2-thiouridylase MnmA</fullName>
        <ecNumber evidence="3 15">2.8.1.13</ecNumber>
    </recommendedName>
</protein>
<dbReference type="Pfam" id="PF20259">
    <property type="entry name" value="tRNA_Me_trans_M"/>
    <property type="match status" value="1"/>
</dbReference>
<dbReference type="AlphaFoldDB" id="A0A117SYU7"/>
<evidence type="ECO:0000256" key="13">
    <source>
        <dbReference type="ARBA" id="ARBA00051542"/>
    </source>
</evidence>
<evidence type="ECO:0000256" key="2">
    <source>
        <dbReference type="ARBA" id="ARBA00006191"/>
    </source>
</evidence>
<dbReference type="Proteomes" id="UP000053557">
    <property type="component" value="Unassembled WGS sequence"/>
</dbReference>
<dbReference type="EMBL" id="LPVJ01000001">
    <property type="protein sequence ID" value="KUO97491.1"/>
    <property type="molecule type" value="Genomic_DNA"/>
</dbReference>
<comment type="function">
    <text evidence="14 15">Catalyzes the 2-thiolation of uridine at the wobble position (U34) of tRNA, leading to the formation of s(2)U34.</text>
</comment>
<reference evidence="17 18" key="1">
    <citation type="submission" date="2015-12" db="EMBL/GenBank/DDBJ databases">
        <title>Draft genome sequence of Acidibacillus ferrooxidans ITV001, isolated from a chalcopyrite acid mine drainage site in Brazil.</title>
        <authorList>
            <person name="Dall'Agnol H."/>
            <person name="Nancucheo I."/>
            <person name="Johnson B."/>
            <person name="Oliveira R."/>
            <person name="Leite L."/>
            <person name="Pylro V."/>
            <person name="Nunes G.L."/>
            <person name="Tzotzos G."/>
            <person name="Fernandes G.R."/>
            <person name="Dutra J."/>
            <person name="Orellana S.C."/>
            <person name="Oliveira G."/>
        </authorList>
    </citation>
    <scope>NUCLEOTIDE SEQUENCE [LARGE SCALE GENOMIC DNA]</scope>
    <source>
        <strain evidence="18">ITV01</strain>
    </source>
</reference>
<evidence type="ECO:0000256" key="7">
    <source>
        <dbReference type="ARBA" id="ARBA00022679"/>
    </source>
</evidence>
<dbReference type="FunFam" id="3.40.50.620:FF:000004">
    <property type="entry name" value="tRNA-specific 2-thiouridylase MnmA"/>
    <property type="match status" value="1"/>
</dbReference>
<comment type="caution">
    <text evidence="15">Lacks conserved residue(s) required for the propagation of feature annotation.</text>
</comment>
<feature type="active site" description="Nucleophile" evidence="15">
    <location>
        <position position="108"/>
    </location>
</feature>
<dbReference type="Pfam" id="PF20258">
    <property type="entry name" value="tRNA_Me_trans_C"/>
    <property type="match status" value="1"/>
</dbReference>
<dbReference type="GO" id="GO:0103016">
    <property type="term" value="F:tRNA-uridine 2-sulfurtransferase activity"/>
    <property type="evidence" value="ECO:0007669"/>
    <property type="project" value="UniProtKB-EC"/>
</dbReference>
<comment type="caution">
    <text evidence="17">The sequence shown here is derived from an EMBL/GenBank/DDBJ whole genome shotgun (WGS) entry which is preliminary data.</text>
</comment>
<dbReference type="FunFam" id="2.40.30.10:FF:000023">
    <property type="entry name" value="tRNA-specific 2-thiouridylase MnmA"/>
    <property type="match status" value="1"/>
</dbReference>
<dbReference type="InterPro" id="IPR046885">
    <property type="entry name" value="MnmA-like_C"/>
</dbReference>
<keyword evidence="8 15" id="KW-0819">tRNA processing</keyword>
<dbReference type="Gene3D" id="2.40.30.10">
    <property type="entry name" value="Translation factors"/>
    <property type="match status" value="1"/>
</dbReference>